<evidence type="ECO:0000313" key="3">
    <source>
        <dbReference type="Proteomes" id="UP000246464"/>
    </source>
</evidence>
<name>A0A2U9CS18_SCOMX</name>
<accession>A0A2U9CS18</accession>
<reference evidence="2 3" key="1">
    <citation type="submission" date="2017-12" db="EMBL/GenBank/DDBJ databases">
        <title>Integrating genomic resources of turbot (Scophthalmus maximus) in depth evaluation of genetic and physical mapping variation across individuals.</title>
        <authorList>
            <person name="Martinez P."/>
        </authorList>
    </citation>
    <scope>NUCLEOTIDE SEQUENCE [LARGE SCALE GENOMIC DNA]</scope>
</reference>
<evidence type="ECO:0000256" key="1">
    <source>
        <dbReference type="SAM" id="MobiDB-lite"/>
    </source>
</evidence>
<gene>
    <name evidence="2" type="ORF">SMAX5B_016016</name>
</gene>
<evidence type="ECO:0000313" key="2">
    <source>
        <dbReference type="EMBL" id="AWP19388.1"/>
    </source>
</evidence>
<proteinExistence type="predicted"/>
<sequence>MPEKDPTTLLGQFQCDDYHGMEKEPRQDRDCRRETDGEVMTMISEIGLTTSESEIPNGTPLGHQKIITNPDFRGPTSEVN</sequence>
<feature type="region of interest" description="Disordered" evidence="1">
    <location>
        <begin position="51"/>
        <end position="80"/>
    </location>
</feature>
<dbReference type="Proteomes" id="UP000246464">
    <property type="component" value="Chromosome 19"/>
</dbReference>
<dbReference type="AlphaFoldDB" id="A0A2U9CS18"/>
<keyword evidence="3" id="KW-1185">Reference proteome</keyword>
<dbReference type="EMBL" id="CP026261">
    <property type="protein sequence ID" value="AWP19388.1"/>
    <property type="molecule type" value="Genomic_DNA"/>
</dbReference>
<protein>
    <submittedName>
        <fullName evidence="2">Uncharacterized protein</fullName>
    </submittedName>
</protein>
<organism evidence="2 3">
    <name type="scientific">Scophthalmus maximus</name>
    <name type="common">Turbot</name>
    <name type="synonym">Psetta maxima</name>
    <dbReference type="NCBI Taxonomy" id="52904"/>
    <lineage>
        <taxon>Eukaryota</taxon>
        <taxon>Metazoa</taxon>
        <taxon>Chordata</taxon>
        <taxon>Craniata</taxon>
        <taxon>Vertebrata</taxon>
        <taxon>Euteleostomi</taxon>
        <taxon>Actinopterygii</taxon>
        <taxon>Neopterygii</taxon>
        <taxon>Teleostei</taxon>
        <taxon>Neoteleostei</taxon>
        <taxon>Acanthomorphata</taxon>
        <taxon>Carangaria</taxon>
        <taxon>Pleuronectiformes</taxon>
        <taxon>Pleuronectoidei</taxon>
        <taxon>Scophthalmidae</taxon>
        <taxon>Scophthalmus</taxon>
    </lineage>
</organism>